<keyword evidence="3" id="KW-1185">Reference proteome</keyword>
<dbReference type="OrthoDB" id="10323150at2759"/>
<feature type="region of interest" description="Disordered" evidence="1">
    <location>
        <begin position="31"/>
        <end position="55"/>
    </location>
</feature>
<comment type="caution">
    <text evidence="2">The sequence shown here is derived from an EMBL/GenBank/DDBJ whole genome shotgun (WGS) entry which is preliminary data.</text>
</comment>
<name>A0A8H7UGV6_MORIS</name>
<protein>
    <submittedName>
        <fullName evidence="2">Uncharacterized protein</fullName>
    </submittedName>
</protein>
<dbReference type="Proteomes" id="UP000654370">
    <property type="component" value="Unassembled WGS sequence"/>
</dbReference>
<feature type="region of interest" description="Disordered" evidence="1">
    <location>
        <begin position="91"/>
        <end position="111"/>
    </location>
</feature>
<accession>A0A8H7UGV6</accession>
<evidence type="ECO:0000313" key="2">
    <source>
        <dbReference type="EMBL" id="KAG2182570.1"/>
    </source>
</evidence>
<dbReference type="EMBL" id="JAEPQZ010000004">
    <property type="protein sequence ID" value="KAG2182570.1"/>
    <property type="molecule type" value="Genomic_DNA"/>
</dbReference>
<evidence type="ECO:0000313" key="3">
    <source>
        <dbReference type="Proteomes" id="UP000654370"/>
    </source>
</evidence>
<feature type="compositionally biased region" description="Polar residues" evidence="1">
    <location>
        <begin position="31"/>
        <end position="41"/>
    </location>
</feature>
<organism evidence="2 3">
    <name type="scientific">Mortierella isabellina</name>
    <name type="common">Filamentous fungus</name>
    <name type="synonym">Umbelopsis isabellina</name>
    <dbReference type="NCBI Taxonomy" id="91625"/>
    <lineage>
        <taxon>Eukaryota</taxon>
        <taxon>Fungi</taxon>
        <taxon>Fungi incertae sedis</taxon>
        <taxon>Mucoromycota</taxon>
        <taxon>Mucoromycotina</taxon>
        <taxon>Umbelopsidomycetes</taxon>
        <taxon>Umbelopsidales</taxon>
        <taxon>Umbelopsidaceae</taxon>
        <taxon>Umbelopsis</taxon>
    </lineage>
</organism>
<sequence>MTSASIAHIEIFLPEPPTQRNVFSMFINIFGSRSKSPSSTSENDRPRKRSVGQKGVRFNNSRVVYYTHSKTDYDRGGMSWLEDDNEPTVVVRTRSTSSIRPPVLDSDDEDSLEVDLNTISKSSTRSRRTSFRFA</sequence>
<dbReference type="AlphaFoldDB" id="A0A8H7UGV6"/>
<reference evidence="2" key="1">
    <citation type="submission" date="2020-12" db="EMBL/GenBank/DDBJ databases">
        <title>Metabolic potential, ecology and presence of endohyphal bacteria is reflected in genomic diversity of Mucoromycotina.</title>
        <authorList>
            <person name="Muszewska A."/>
            <person name="Okrasinska A."/>
            <person name="Steczkiewicz K."/>
            <person name="Drgas O."/>
            <person name="Orlowska M."/>
            <person name="Perlinska-Lenart U."/>
            <person name="Aleksandrzak-Piekarczyk T."/>
            <person name="Szatraj K."/>
            <person name="Zielenkiewicz U."/>
            <person name="Pilsyk S."/>
            <person name="Malc E."/>
            <person name="Mieczkowski P."/>
            <person name="Kruszewska J.S."/>
            <person name="Biernat P."/>
            <person name="Pawlowska J."/>
        </authorList>
    </citation>
    <scope>NUCLEOTIDE SEQUENCE</scope>
    <source>
        <strain evidence="2">WA0000067209</strain>
    </source>
</reference>
<proteinExistence type="predicted"/>
<gene>
    <name evidence="2" type="ORF">INT43_007501</name>
</gene>
<evidence type="ECO:0000256" key="1">
    <source>
        <dbReference type="SAM" id="MobiDB-lite"/>
    </source>
</evidence>